<reference evidence="1 2" key="1">
    <citation type="journal article" date="2018" name="Aquat. Microb. Ecol.">
        <title>Gammaproteobacterial methanotrophs dominate.</title>
        <authorList>
            <person name="Rissanen A.J."/>
            <person name="Saarenheimo J."/>
            <person name="Tiirola M."/>
            <person name="Peura S."/>
            <person name="Aalto S.L."/>
            <person name="Karvinen A."/>
            <person name="Nykanen H."/>
        </authorList>
    </citation>
    <scope>NUCLEOTIDE SEQUENCE [LARGE SCALE GENOMIC DNA]</scope>
    <source>
        <strain evidence="1">AMbin10</strain>
    </source>
</reference>
<gene>
    <name evidence="1" type="ORF">DM484_00145</name>
</gene>
<evidence type="ECO:0000313" key="1">
    <source>
        <dbReference type="EMBL" id="PZN87938.1"/>
    </source>
</evidence>
<dbReference type="AlphaFoldDB" id="A0A2W4S9H9"/>
<dbReference type="Proteomes" id="UP000249396">
    <property type="component" value="Unassembled WGS sequence"/>
</dbReference>
<proteinExistence type="predicted"/>
<name>A0A2W4S9H9_9GAMM</name>
<dbReference type="EMBL" id="QJPH01000020">
    <property type="protein sequence ID" value="PZN87938.1"/>
    <property type="molecule type" value="Genomic_DNA"/>
</dbReference>
<evidence type="ECO:0000313" key="2">
    <source>
        <dbReference type="Proteomes" id="UP000249396"/>
    </source>
</evidence>
<organism evidence="1 2">
    <name type="scientific">Candidatus Methylumidiphilus alinenensis</name>
    <dbReference type="NCBI Taxonomy" id="2202197"/>
    <lineage>
        <taxon>Bacteria</taxon>
        <taxon>Pseudomonadati</taxon>
        <taxon>Pseudomonadota</taxon>
        <taxon>Gammaproteobacteria</taxon>
        <taxon>Methylococcales</taxon>
        <taxon>Candidatus Methylumidiphilus</taxon>
    </lineage>
</organism>
<protein>
    <submittedName>
        <fullName evidence="1">Uncharacterized protein</fullName>
    </submittedName>
</protein>
<accession>A0A2W4S9H9</accession>
<comment type="caution">
    <text evidence="1">The sequence shown here is derived from an EMBL/GenBank/DDBJ whole genome shotgun (WGS) entry which is preliminary data.</text>
</comment>
<sequence>MAHSVPTLILVVLREKLPAFVPSVKLKLKLAAEADAEATTKAMAESNLIEVFIRKVLLL</sequence>